<dbReference type="SUPFAM" id="SSF49562">
    <property type="entry name" value="C2 domain (Calcium/lipid-binding domain, CaLB)"/>
    <property type="match status" value="1"/>
</dbReference>
<organism evidence="8 9">
    <name type="scientific">Sphenostylis stenocarpa</name>
    <dbReference type="NCBI Taxonomy" id="92480"/>
    <lineage>
        <taxon>Eukaryota</taxon>
        <taxon>Viridiplantae</taxon>
        <taxon>Streptophyta</taxon>
        <taxon>Embryophyta</taxon>
        <taxon>Tracheophyta</taxon>
        <taxon>Spermatophyta</taxon>
        <taxon>Magnoliopsida</taxon>
        <taxon>eudicotyledons</taxon>
        <taxon>Gunneridae</taxon>
        <taxon>Pentapetalae</taxon>
        <taxon>rosids</taxon>
        <taxon>fabids</taxon>
        <taxon>Fabales</taxon>
        <taxon>Fabaceae</taxon>
        <taxon>Papilionoideae</taxon>
        <taxon>50 kb inversion clade</taxon>
        <taxon>NPAAA clade</taxon>
        <taxon>indigoferoid/millettioid clade</taxon>
        <taxon>Phaseoleae</taxon>
        <taxon>Sphenostylis</taxon>
    </lineage>
</organism>
<feature type="compositionally biased region" description="Pro residues" evidence="5">
    <location>
        <begin position="743"/>
        <end position="801"/>
    </location>
</feature>
<feature type="compositionally biased region" description="Pro residues" evidence="5">
    <location>
        <begin position="647"/>
        <end position="721"/>
    </location>
</feature>
<dbReference type="Pfam" id="PF10409">
    <property type="entry name" value="PTEN_C2"/>
    <property type="match status" value="1"/>
</dbReference>
<dbReference type="Gene3D" id="1.20.58.2220">
    <property type="entry name" value="Formin, FH2 domain"/>
    <property type="match status" value="1"/>
</dbReference>
<dbReference type="GO" id="GO:0004721">
    <property type="term" value="F:phosphoprotein phosphatase activity"/>
    <property type="evidence" value="ECO:0007669"/>
    <property type="project" value="UniProtKB-KW"/>
</dbReference>
<feature type="region of interest" description="Disordered" evidence="5">
    <location>
        <begin position="1030"/>
        <end position="1050"/>
    </location>
</feature>
<keyword evidence="2" id="KW-0378">Hydrolase</keyword>
<dbReference type="InterPro" id="IPR051144">
    <property type="entry name" value="Formin_homology_domain"/>
</dbReference>
<comment type="similarity">
    <text evidence="1">Belongs to the formin-like family. Class-II subfamily.</text>
</comment>
<proteinExistence type="inferred from homology"/>
<protein>
    <recommendedName>
        <fullName evidence="3">Formin-like protein</fullName>
    </recommendedName>
</protein>
<feature type="domain" description="FH2" evidence="7">
    <location>
        <begin position="977"/>
        <end position="1377"/>
    </location>
</feature>
<dbReference type="InterPro" id="IPR015425">
    <property type="entry name" value="FH2_Formin"/>
</dbReference>
<reference evidence="8" key="1">
    <citation type="submission" date="2023-10" db="EMBL/GenBank/DDBJ databases">
        <authorList>
            <person name="Domelevo Entfellner J.-B."/>
        </authorList>
    </citation>
    <scope>NUCLEOTIDE SEQUENCE</scope>
</reference>
<evidence type="ECO:0000313" key="8">
    <source>
        <dbReference type="EMBL" id="CAJ1930918.1"/>
    </source>
</evidence>
<evidence type="ECO:0000259" key="6">
    <source>
        <dbReference type="PROSITE" id="PS51182"/>
    </source>
</evidence>
<feature type="region of interest" description="Disordered" evidence="5">
    <location>
        <begin position="408"/>
        <end position="433"/>
    </location>
</feature>
<feature type="compositionally biased region" description="Pro residues" evidence="5">
    <location>
        <begin position="825"/>
        <end position="951"/>
    </location>
</feature>
<feature type="region of interest" description="Disordered" evidence="5">
    <location>
        <begin position="1354"/>
        <end position="1390"/>
    </location>
</feature>
<keyword evidence="9" id="KW-1185">Reference proteome</keyword>
<dbReference type="PROSITE" id="PS51444">
    <property type="entry name" value="FH2"/>
    <property type="match status" value="1"/>
</dbReference>
<dbReference type="Gene3D" id="3.90.190.10">
    <property type="entry name" value="Protein tyrosine phosphatase superfamily"/>
    <property type="match status" value="1"/>
</dbReference>
<dbReference type="SMART" id="SM01326">
    <property type="entry name" value="PTEN_C2"/>
    <property type="match status" value="1"/>
</dbReference>
<feature type="domain" description="C2 tensin-type" evidence="6">
    <location>
        <begin position="198"/>
        <end position="338"/>
    </location>
</feature>
<feature type="compositionally biased region" description="Low complexity" evidence="5">
    <location>
        <begin position="966"/>
        <end position="981"/>
    </location>
</feature>
<feature type="compositionally biased region" description="Pro residues" evidence="5">
    <location>
        <begin position="515"/>
        <end position="536"/>
    </location>
</feature>
<gene>
    <name evidence="8" type="ORF">AYBTSS11_LOCUS4966</name>
</gene>
<feature type="compositionally biased region" description="Pro residues" evidence="5">
    <location>
        <begin position="809"/>
        <end position="818"/>
    </location>
</feature>
<feature type="coiled-coil region" evidence="4">
    <location>
        <begin position="1258"/>
        <end position="1285"/>
    </location>
</feature>
<accession>A0AA86VC43</accession>
<feature type="compositionally biased region" description="Pro residues" evidence="5">
    <location>
        <begin position="549"/>
        <end position="561"/>
    </location>
</feature>
<dbReference type="FunFam" id="1.20.58.2220:FF:000020">
    <property type="entry name" value="Formin-like protein"/>
    <property type="match status" value="1"/>
</dbReference>
<dbReference type="PANTHER" id="PTHR45733">
    <property type="entry name" value="FORMIN-J"/>
    <property type="match status" value="1"/>
</dbReference>
<dbReference type="InterPro" id="IPR029021">
    <property type="entry name" value="Prot-tyrosine_phosphatase-like"/>
</dbReference>
<dbReference type="Gene3D" id="2.60.40.1110">
    <property type="match status" value="1"/>
</dbReference>
<keyword evidence="4" id="KW-0175">Coiled coil</keyword>
<dbReference type="PROSITE" id="PS51182">
    <property type="entry name" value="C2_TENSIN"/>
    <property type="match status" value="1"/>
</dbReference>
<evidence type="ECO:0000256" key="4">
    <source>
        <dbReference type="SAM" id="Coils"/>
    </source>
</evidence>
<keyword evidence="2" id="KW-0904">Protein phosphatase</keyword>
<evidence type="ECO:0000256" key="1">
    <source>
        <dbReference type="ARBA" id="ARBA00006468"/>
    </source>
</evidence>
<dbReference type="Proteomes" id="UP001189624">
    <property type="component" value="Chromosome 2"/>
</dbReference>
<feature type="compositionally biased region" description="Pro residues" evidence="5">
    <location>
        <begin position="630"/>
        <end position="640"/>
    </location>
</feature>
<name>A0AA86VC43_9FABA</name>
<evidence type="ECO:0000256" key="2">
    <source>
        <dbReference type="ARBA" id="ARBA00022912"/>
    </source>
</evidence>
<feature type="compositionally biased region" description="Pro residues" evidence="5">
    <location>
        <begin position="589"/>
        <end position="605"/>
    </location>
</feature>
<dbReference type="SMART" id="SM00498">
    <property type="entry name" value="FH2"/>
    <property type="match status" value="1"/>
</dbReference>
<feature type="compositionally biased region" description="Polar residues" evidence="5">
    <location>
        <begin position="1030"/>
        <end position="1040"/>
    </location>
</feature>
<dbReference type="InterPro" id="IPR014020">
    <property type="entry name" value="Tensin_C2-dom"/>
</dbReference>
<dbReference type="Pfam" id="PF02181">
    <property type="entry name" value="FH2"/>
    <property type="match status" value="1"/>
</dbReference>
<dbReference type="Gramene" id="rna-AYBTSS11_LOCUS4966">
    <property type="protein sequence ID" value="CAJ1930918.1"/>
    <property type="gene ID" value="gene-AYBTSS11_LOCUS4966"/>
</dbReference>
<dbReference type="PRINTS" id="PR01217">
    <property type="entry name" value="PRICHEXTENSN"/>
</dbReference>
<evidence type="ECO:0000313" key="9">
    <source>
        <dbReference type="Proteomes" id="UP001189624"/>
    </source>
</evidence>
<dbReference type="SUPFAM" id="SSF101447">
    <property type="entry name" value="Formin homology 2 domain (FH2 domain)"/>
    <property type="match status" value="1"/>
</dbReference>
<dbReference type="InterPro" id="IPR042201">
    <property type="entry name" value="FH2_Formin_sf"/>
</dbReference>
<dbReference type="EMBL" id="OY731399">
    <property type="protein sequence ID" value="CAJ1930918.1"/>
    <property type="molecule type" value="Genomic_DNA"/>
</dbReference>
<evidence type="ECO:0000256" key="3">
    <source>
        <dbReference type="RuleBase" id="RU361260"/>
    </source>
</evidence>
<dbReference type="PANTHER" id="PTHR45733:SF17">
    <property type="entry name" value="FORMIN-LIKE PROTEIN 14"/>
    <property type="match status" value="1"/>
</dbReference>
<evidence type="ECO:0000256" key="5">
    <source>
        <dbReference type="SAM" id="MobiDB-lite"/>
    </source>
</evidence>
<sequence>MSLLSRFFYKRPPDGLLEFTDRVYVFDSCFSTEALPDGMYQLYLRQILSDLHEDFPESSFLALNFRDGDSRSRFSRLLCDFDATVIDYPKQYEGCPLLPLSLLHHFLRLCDTCLADPATVMLFHCERGGWPLLAFLLAAFLVFRKVQSGERKILEMVHREAPKGLLQLLSALNPMPSQLRYVQYVARRNIGAEWPPPERALSLDCVILRGVPGFDGGNGCRPLFRIFGRNLLSKGGGLSTQMIYNMHKKKKSLRHYRQADCDVIKIDIQCLVQGDVVLECVHLDLDPEREVMMFRVMFNTAFIRSNILMLNAENLDIVWDSKERYPKGFRAEVLFGEVENISPQRAPTSILDGEVKGGLPIEAFSRVQELFSGAEWIESGDSAAVWLLKQLTVFNDAKEFSRFPGRGSWYSSPADSEEENNESSTADSSDEAFDVIPRTYADPSKLFTSDTPDLVHLTFENNGGDYVNLTSGTPDQLLTDNVSLPHHALSNEYSPCLSPPSPSAVPATQPLNISAPPPPPSIPIQPGLAPPPPPPHHIVHNVNNASTLPSPPPPPPPPAPSLPIGSNANGTPGLSPPPPPGPVRTSFPSAPPPPPPPPPPLPTPSGPMQTGSSPSPPPPPPSGFVETGSAPPPPPPPAPVPSRSVSVPPPPPPPPCPLRTGSVPPPPPPPPGPLRTGSVPPPPPPPPGPLRTGSVPPPPPPPPGPLRTGSVPPPPPPPPGPLRTGSVSPPPPPPPVLVQTGSTPPPPPPPPPPGPVRTGSAPPPPPPPPGPVQIGSAPPPPPPPPGPVRIGSAPPPPPPPTGTVRMGSAPPPPPPPPGTVRMGSAPPPPPPPPPGPVQIGSAPPPPPPPPGPLRMGSAPPPPPPPPGPVRIGSAPPPPPPPPPGPVQIGSSPPPPPPPPGPTRTGAAPPPPPPLSVRTGPAPPPPPAPKPPGAPPPPPALGLSTMPPPPPAASASNVAPPPGKASTTNVGRGRGTAGTANAPKKTLLKPLHWVKVARAAKGSLWADSQKQDSGTRAPEIDISELESLFSAASTSDGNSTKGGVRRGPNINKPEKVQLVDLRRAYNCEIMLSKIKIPLPEMLKAVLALDSLVLDIDQVENLIKFCPTKEEMEMLKNYTGNKEMLGKCEQFFMELMKVPRVESKLRVFAFKITFSSQVSDLKINLNTINHAAREVKESGKLRQIMQTILTLGNALNQGTARGSAVGFKLDSLLKLSDTRARNNKMTLMHYLCKLLAEKMPELLDFDKDLVHLEAASKIQLKALAEEMQAVSKGLEKVEQELAASENDGAISTGFRKVLKNFLDIAEADVRSLISLYSEVGRSADSLSQYFGEDPARCPFEQVTQILVVFVKMFNKSREENERQADAEKKKLEKEALKERTANNSHSKKDVIR</sequence>
<dbReference type="InterPro" id="IPR035892">
    <property type="entry name" value="C2_domain_sf"/>
</dbReference>
<feature type="region of interest" description="Disordered" evidence="5">
    <location>
        <begin position="493"/>
        <end position="983"/>
    </location>
</feature>
<evidence type="ECO:0000259" key="7">
    <source>
        <dbReference type="PROSITE" id="PS51444"/>
    </source>
</evidence>